<evidence type="ECO:0000313" key="1">
    <source>
        <dbReference type="EMBL" id="KAJ0046565.1"/>
    </source>
</evidence>
<gene>
    <name evidence="1" type="ORF">Pint_06655</name>
</gene>
<keyword evidence="2" id="KW-1185">Reference proteome</keyword>
<reference evidence="2" key="1">
    <citation type="journal article" date="2023" name="G3 (Bethesda)">
        <title>Genome assembly and association tests identify interacting loci associated with vigor, precocity, and sex in interspecific pistachio rootstocks.</title>
        <authorList>
            <person name="Palmer W."/>
            <person name="Jacygrad E."/>
            <person name="Sagayaradj S."/>
            <person name="Cavanaugh K."/>
            <person name="Han R."/>
            <person name="Bertier L."/>
            <person name="Beede B."/>
            <person name="Kafkas S."/>
            <person name="Golino D."/>
            <person name="Preece J."/>
            <person name="Michelmore R."/>
        </authorList>
    </citation>
    <scope>NUCLEOTIDE SEQUENCE [LARGE SCALE GENOMIC DNA]</scope>
</reference>
<comment type="caution">
    <text evidence="1">The sequence shown here is derived from an EMBL/GenBank/DDBJ whole genome shotgun (WGS) entry which is preliminary data.</text>
</comment>
<dbReference type="EMBL" id="CM047738">
    <property type="protein sequence ID" value="KAJ0046565.1"/>
    <property type="molecule type" value="Genomic_DNA"/>
</dbReference>
<accession>A0ACC0Z840</accession>
<organism evidence="1 2">
    <name type="scientific">Pistacia integerrima</name>
    <dbReference type="NCBI Taxonomy" id="434235"/>
    <lineage>
        <taxon>Eukaryota</taxon>
        <taxon>Viridiplantae</taxon>
        <taxon>Streptophyta</taxon>
        <taxon>Embryophyta</taxon>
        <taxon>Tracheophyta</taxon>
        <taxon>Spermatophyta</taxon>
        <taxon>Magnoliopsida</taxon>
        <taxon>eudicotyledons</taxon>
        <taxon>Gunneridae</taxon>
        <taxon>Pentapetalae</taxon>
        <taxon>rosids</taxon>
        <taxon>malvids</taxon>
        <taxon>Sapindales</taxon>
        <taxon>Anacardiaceae</taxon>
        <taxon>Pistacia</taxon>
    </lineage>
</organism>
<name>A0ACC0Z840_9ROSI</name>
<sequence>MSKETSMANSSSRIYYRGASGSVPFMWESQPGTPKHQFSDTALPPLTPPPSYQSNSNSKSKTLHKETNKPKLLNAIFPSRFTKKNHVSPNSSSSWSCASSSSSSSSSSWSSSRSTNSKFQSSSWTSRTRIHYNMDDGHGHSHGSPISTLCFGGTKAKSFNGRPGCYSLVNMKNAFFSIAGSHGSNHQGTA</sequence>
<evidence type="ECO:0000313" key="2">
    <source>
        <dbReference type="Proteomes" id="UP001163603"/>
    </source>
</evidence>
<proteinExistence type="predicted"/>
<protein>
    <submittedName>
        <fullName evidence="1">Uncharacterized protein</fullName>
    </submittedName>
</protein>
<dbReference type="Proteomes" id="UP001163603">
    <property type="component" value="Chromosome 3"/>
</dbReference>